<evidence type="ECO:0000256" key="1">
    <source>
        <dbReference type="SAM" id="MobiDB-lite"/>
    </source>
</evidence>
<dbReference type="EMBL" id="JBHUEN010000053">
    <property type="protein sequence ID" value="MFD1883783.1"/>
    <property type="molecule type" value="Genomic_DNA"/>
</dbReference>
<dbReference type="RefSeq" id="WP_379145383.1">
    <property type="nucleotide sequence ID" value="NZ_JBHUEN010000053.1"/>
</dbReference>
<reference evidence="3" key="1">
    <citation type="journal article" date="2019" name="Int. J. Syst. Evol. Microbiol.">
        <title>The Global Catalogue of Microorganisms (GCM) 10K type strain sequencing project: providing services to taxonomists for standard genome sequencing and annotation.</title>
        <authorList>
            <consortium name="The Broad Institute Genomics Platform"/>
            <consortium name="The Broad Institute Genome Sequencing Center for Infectious Disease"/>
            <person name="Wu L."/>
            <person name="Ma J."/>
        </authorList>
    </citation>
    <scope>NUCLEOTIDE SEQUENCE [LARGE SCALE GENOMIC DNA]</scope>
    <source>
        <strain evidence="3">CCUG 56029</strain>
    </source>
</reference>
<organism evidence="2 3">
    <name type="scientific">Paracoccus pacificus</name>
    <dbReference type="NCBI Taxonomy" id="1463598"/>
    <lineage>
        <taxon>Bacteria</taxon>
        <taxon>Pseudomonadati</taxon>
        <taxon>Pseudomonadota</taxon>
        <taxon>Alphaproteobacteria</taxon>
        <taxon>Rhodobacterales</taxon>
        <taxon>Paracoccaceae</taxon>
        <taxon>Paracoccus</taxon>
    </lineage>
</organism>
<dbReference type="Proteomes" id="UP001597213">
    <property type="component" value="Unassembled WGS sequence"/>
</dbReference>
<evidence type="ECO:0000313" key="3">
    <source>
        <dbReference type="Proteomes" id="UP001597213"/>
    </source>
</evidence>
<proteinExistence type="predicted"/>
<gene>
    <name evidence="2" type="ORF">ACFSCT_18895</name>
</gene>
<sequence length="71" mass="8119">MNTSVRSVSRVMQGSVGRVDVFAQSLFLEREGRHGVVALALIEQQNVRHAHRSTPRMPPHIRVQKAFETRR</sequence>
<evidence type="ECO:0000313" key="2">
    <source>
        <dbReference type="EMBL" id="MFD1883783.1"/>
    </source>
</evidence>
<comment type="caution">
    <text evidence="2">The sequence shown here is derived from an EMBL/GenBank/DDBJ whole genome shotgun (WGS) entry which is preliminary data.</text>
</comment>
<keyword evidence="3" id="KW-1185">Reference proteome</keyword>
<name>A0ABW4RC99_9RHOB</name>
<feature type="region of interest" description="Disordered" evidence="1">
    <location>
        <begin position="50"/>
        <end position="71"/>
    </location>
</feature>
<protein>
    <submittedName>
        <fullName evidence="2">Uncharacterized protein</fullName>
    </submittedName>
</protein>
<accession>A0ABW4RC99</accession>